<dbReference type="InterPro" id="IPR050595">
    <property type="entry name" value="Bact_response_regulator"/>
</dbReference>
<dbReference type="Proteomes" id="UP000649604">
    <property type="component" value="Unassembled WGS sequence"/>
</dbReference>
<evidence type="ECO:0000256" key="2">
    <source>
        <dbReference type="ARBA" id="ARBA00023012"/>
    </source>
</evidence>
<feature type="domain" description="Response regulatory" evidence="7">
    <location>
        <begin position="4"/>
        <end position="123"/>
    </location>
</feature>
<dbReference type="SMART" id="SM00448">
    <property type="entry name" value="REC"/>
    <property type="match status" value="1"/>
</dbReference>
<reference evidence="8" key="1">
    <citation type="submission" date="2019-11" db="EMBL/GenBank/DDBJ databases">
        <title>Microbial mats filling the niche in hypersaline microbial mats.</title>
        <authorList>
            <person name="Wong H.L."/>
            <person name="Macleod F.I."/>
            <person name="White R.A. III"/>
            <person name="Burns B.P."/>
        </authorList>
    </citation>
    <scope>NUCLEOTIDE SEQUENCE</scope>
    <source>
        <strain evidence="8">Rbin_158</strain>
    </source>
</reference>
<evidence type="ECO:0000256" key="5">
    <source>
        <dbReference type="ARBA" id="ARBA00023163"/>
    </source>
</evidence>
<dbReference type="FunFam" id="3.40.50.2300:FF:000001">
    <property type="entry name" value="DNA-binding response regulator PhoB"/>
    <property type="match status" value="1"/>
</dbReference>
<evidence type="ECO:0000313" key="9">
    <source>
        <dbReference type="Proteomes" id="UP000649604"/>
    </source>
</evidence>
<dbReference type="AlphaFoldDB" id="A0A9D5JWV7"/>
<dbReference type="PROSITE" id="PS50110">
    <property type="entry name" value="RESPONSE_REGULATORY"/>
    <property type="match status" value="1"/>
</dbReference>
<evidence type="ECO:0000256" key="3">
    <source>
        <dbReference type="ARBA" id="ARBA00023015"/>
    </source>
</evidence>
<dbReference type="Pfam" id="PF00072">
    <property type="entry name" value="Response_reg"/>
    <property type="match status" value="1"/>
</dbReference>
<comment type="caution">
    <text evidence="8">The sequence shown here is derived from an EMBL/GenBank/DDBJ whole genome shotgun (WGS) entry which is preliminary data.</text>
</comment>
<sequence length="127" mass="14530">MGKKILIVDDEPHIRALLEQTLEDFEDEDVEILIAKDGQEGLDMIEDEHPDLVFLDVMMPKMNGFDVCQTVKKERNLDDIYIVMLTAKGQEFDKKKGLEVGADTYMTKPFDPDEIVEKAEEILGIEL</sequence>
<evidence type="ECO:0000256" key="1">
    <source>
        <dbReference type="ARBA" id="ARBA00022553"/>
    </source>
</evidence>
<dbReference type="CDD" id="cd17574">
    <property type="entry name" value="REC_OmpR"/>
    <property type="match status" value="1"/>
</dbReference>
<dbReference type="GO" id="GO:0003677">
    <property type="term" value="F:DNA binding"/>
    <property type="evidence" value="ECO:0007669"/>
    <property type="project" value="UniProtKB-KW"/>
</dbReference>
<evidence type="ECO:0000256" key="4">
    <source>
        <dbReference type="ARBA" id="ARBA00023125"/>
    </source>
</evidence>
<organism evidence="8 9">
    <name type="scientific">candidate division KSB3 bacterium</name>
    <dbReference type="NCBI Taxonomy" id="2044937"/>
    <lineage>
        <taxon>Bacteria</taxon>
        <taxon>candidate division KSB3</taxon>
    </lineage>
</organism>
<dbReference type="EMBL" id="WJJP01000440">
    <property type="protein sequence ID" value="MBD3325615.1"/>
    <property type="molecule type" value="Genomic_DNA"/>
</dbReference>
<evidence type="ECO:0000313" key="8">
    <source>
        <dbReference type="EMBL" id="MBD3325615.1"/>
    </source>
</evidence>
<gene>
    <name evidence="8" type="ORF">GF339_13605</name>
</gene>
<keyword evidence="1 6" id="KW-0597">Phosphoprotein</keyword>
<feature type="modified residue" description="4-aspartylphosphate" evidence="6">
    <location>
        <position position="56"/>
    </location>
</feature>
<name>A0A9D5JWV7_9BACT</name>
<dbReference type="GO" id="GO:0000160">
    <property type="term" value="P:phosphorelay signal transduction system"/>
    <property type="evidence" value="ECO:0007669"/>
    <property type="project" value="UniProtKB-KW"/>
</dbReference>
<protein>
    <submittedName>
        <fullName evidence="8">Response regulator</fullName>
    </submittedName>
</protein>
<keyword evidence="5" id="KW-0804">Transcription</keyword>
<dbReference type="InterPro" id="IPR011006">
    <property type="entry name" value="CheY-like_superfamily"/>
</dbReference>
<keyword evidence="2" id="KW-0902">Two-component regulatory system</keyword>
<dbReference type="PANTHER" id="PTHR44591:SF3">
    <property type="entry name" value="RESPONSE REGULATORY DOMAIN-CONTAINING PROTEIN"/>
    <property type="match status" value="1"/>
</dbReference>
<dbReference type="SUPFAM" id="SSF52172">
    <property type="entry name" value="CheY-like"/>
    <property type="match status" value="1"/>
</dbReference>
<dbReference type="Gene3D" id="3.40.50.2300">
    <property type="match status" value="1"/>
</dbReference>
<keyword evidence="4" id="KW-0238">DNA-binding</keyword>
<evidence type="ECO:0000259" key="7">
    <source>
        <dbReference type="PROSITE" id="PS50110"/>
    </source>
</evidence>
<dbReference type="PANTHER" id="PTHR44591">
    <property type="entry name" value="STRESS RESPONSE REGULATOR PROTEIN 1"/>
    <property type="match status" value="1"/>
</dbReference>
<accession>A0A9D5JWV7</accession>
<proteinExistence type="predicted"/>
<dbReference type="InterPro" id="IPR001789">
    <property type="entry name" value="Sig_transdc_resp-reg_receiver"/>
</dbReference>
<keyword evidence="3" id="KW-0805">Transcription regulation</keyword>
<evidence type="ECO:0000256" key="6">
    <source>
        <dbReference type="PROSITE-ProRule" id="PRU00169"/>
    </source>
</evidence>